<proteinExistence type="predicted"/>
<keyword evidence="1" id="KW-0689">Ribosomal protein</keyword>
<sequence>MSKIKLNIFLDKEIKLNLLNKYSSQEIKEEILRLKNIIFTYNYKYNYLKQLFTVKPYNIKNLKKRILRLENILKKNDK</sequence>
<gene>
    <name evidence="1" type="primary">rpl29</name>
</gene>
<keyword evidence="1" id="KW-0687">Ribonucleoprotein</keyword>
<geneLocation type="plastid" evidence="1"/>
<accession>A0A5J6DUX3</accession>
<dbReference type="GO" id="GO:0005840">
    <property type="term" value="C:ribosome"/>
    <property type="evidence" value="ECO:0007669"/>
    <property type="project" value="UniProtKB-KW"/>
</dbReference>
<dbReference type="EMBL" id="MG273660">
    <property type="protein sequence ID" value="QES95297.1"/>
    <property type="molecule type" value="Genomic_DNA"/>
</dbReference>
<reference evidence="1" key="1">
    <citation type="journal article" date="2019" name="Am. J. Bot.">
        <title>A single loss of photosynthesis in the diatom order Bacillariales (Bacillariophyta).</title>
        <authorList>
            <person name="Onyshchenko A."/>
            <person name="Ruck E.C."/>
            <person name="Nakov T."/>
            <person name="Alverson A.J."/>
        </authorList>
    </citation>
    <scope>NUCLEOTIDE SEQUENCE</scope>
    <source>
        <strain evidence="1">Nitz4</strain>
    </source>
</reference>
<protein>
    <submittedName>
        <fullName evidence="1">Ribosomal protein L29</fullName>
    </submittedName>
</protein>
<organism evidence="1">
    <name type="scientific">Nitzschia sp.</name>
    <name type="common">in: diatoms</name>
    <dbReference type="NCBI Taxonomy" id="1884248"/>
    <lineage>
        <taxon>Eukaryota</taxon>
        <taxon>Sar</taxon>
        <taxon>Stramenopiles</taxon>
        <taxon>Ochrophyta</taxon>
        <taxon>Bacillariophyta</taxon>
        <taxon>Bacillariophyceae</taxon>
        <taxon>Bacillariophycidae</taxon>
        <taxon>Bacillariales</taxon>
        <taxon>Bacillariaceae</taxon>
        <taxon>Nitzschia</taxon>
    </lineage>
</organism>
<keyword evidence="1" id="KW-0934">Plastid</keyword>
<name>A0A5J6DUX3_9STRA</name>
<dbReference type="AlphaFoldDB" id="A0A5J6DUX3"/>
<evidence type="ECO:0000313" key="1">
    <source>
        <dbReference type="EMBL" id="QES95297.1"/>
    </source>
</evidence>